<dbReference type="RefSeq" id="WP_319990200.1">
    <property type="nucleotide sequence ID" value="NZ_JAXAVV010000046.1"/>
</dbReference>
<dbReference type="InterPro" id="IPR036271">
    <property type="entry name" value="Tet_transcr_reg_TetR-rel_C_sf"/>
</dbReference>
<evidence type="ECO:0000256" key="3">
    <source>
        <dbReference type="SAM" id="MobiDB-lite"/>
    </source>
</evidence>
<reference evidence="5 6" key="2">
    <citation type="submission" date="2023-11" db="EMBL/GenBank/DDBJ databases">
        <authorList>
            <person name="Lara A.C."/>
            <person name="Chronakova A."/>
        </authorList>
    </citation>
    <scope>NUCLEOTIDE SEQUENCE [LARGE SCALE GENOMIC DNA]</scope>
    <source>
        <strain evidence="5 6">BCCO 10_0798</strain>
    </source>
</reference>
<dbReference type="Proteomes" id="UP001271792">
    <property type="component" value="Unassembled WGS sequence"/>
</dbReference>
<sequence length="206" mass="22556">MSTDDTTAAGGRRGPYRSGQARRREIIDAATEIFAVDGYRGGSLRDVARSLGMSPGLITHHFGSKEQLLVAVLEEKDLSSKLDVERDPAPGHLAAALVEVVEMNEKRPGLLRLFTTLAAEAVNPEHPAHEFFTRRYERLIRYLAGRLEAETARGTRSESIPAAEFASMVLAAMDGLQTQWLLSQNFPMAARFATMLRAMGLDPGSD</sequence>
<feature type="region of interest" description="Disordered" evidence="3">
    <location>
        <begin position="1"/>
        <end position="21"/>
    </location>
</feature>
<reference evidence="5 6" key="1">
    <citation type="submission" date="2023-11" db="EMBL/GenBank/DDBJ databases">
        <title>Lentzea sokolovensis, sp. nov., Lentzea kristufkii, sp. nov., and Lentzea miocenensis, sp. nov., rare actinobacteria from Sokolov Coal Basin, Miocene lacustrine sediment, Czech Republic.</title>
        <authorList>
            <person name="Lara A."/>
            <person name="Kotroba L."/>
            <person name="Nouioui I."/>
            <person name="Neumann-Schaal M."/>
            <person name="Mast Y."/>
            <person name="Chronakova A."/>
        </authorList>
    </citation>
    <scope>NUCLEOTIDE SEQUENCE [LARGE SCALE GENOMIC DNA]</scope>
    <source>
        <strain evidence="5 6">BCCO 10_0798</strain>
    </source>
</reference>
<dbReference type="PROSITE" id="PS50977">
    <property type="entry name" value="HTH_TETR_2"/>
    <property type="match status" value="1"/>
</dbReference>
<evidence type="ECO:0000313" key="5">
    <source>
        <dbReference type="EMBL" id="MDX8056544.1"/>
    </source>
</evidence>
<dbReference type="EMBL" id="JAXAVV010000046">
    <property type="protein sequence ID" value="MDX8056544.1"/>
    <property type="molecule type" value="Genomic_DNA"/>
</dbReference>
<feature type="domain" description="HTH tetR-type" evidence="4">
    <location>
        <begin position="20"/>
        <end position="80"/>
    </location>
</feature>
<keyword evidence="1 2" id="KW-0238">DNA-binding</keyword>
<dbReference type="PANTHER" id="PTHR30055">
    <property type="entry name" value="HTH-TYPE TRANSCRIPTIONAL REGULATOR RUTR"/>
    <property type="match status" value="1"/>
</dbReference>
<evidence type="ECO:0000256" key="1">
    <source>
        <dbReference type="ARBA" id="ARBA00023125"/>
    </source>
</evidence>
<dbReference type="InterPro" id="IPR050109">
    <property type="entry name" value="HTH-type_TetR-like_transc_reg"/>
</dbReference>
<evidence type="ECO:0000256" key="2">
    <source>
        <dbReference type="PROSITE-ProRule" id="PRU00335"/>
    </source>
</evidence>
<dbReference type="SUPFAM" id="SSF48498">
    <property type="entry name" value="Tetracyclin repressor-like, C-terminal domain"/>
    <property type="match status" value="1"/>
</dbReference>
<name>A0ABU4U7G3_9PSEU</name>
<gene>
    <name evidence="5" type="ORF">SK571_44835</name>
</gene>
<dbReference type="PANTHER" id="PTHR30055:SF226">
    <property type="entry name" value="HTH-TYPE TRANSCRIPTIONAL REGULATOR PKSA"/>
    <property type="match status" value="1"/>
</dbReference>
<comment type="caution">
    <text evidence="5">The sequence shown here is derived from an EMBL/GenBank/DDBJ whole genome shotgun (WGS) entry which is preliminary data.</text>
</comment>
<dbReference type="Pfam" id="PF00440">
    <property type="entry name" value="TetR_N"/>
    <property type="match status" value="1"/>
</dbReference>
<organism evidence="5 6">
    <name type="scientific">Lentzea kristufekii</name>
    <dbReference type="NCBI Taxonomy" id="3095430"/>
    <lineage>
        <taxon>Bacteria</taxon>
        <taxon>Bacillati</taxon>
        <taxon>Actinomycetota</taxon>
        <taxon>Actinomycetes</taxon>
        <taxon>Pseudonocardiales</taxon>
        <taxon>Pseudonocardiaceae</taxon>
        <taxon>Lentzea</taxon>
    </lineage>
</organism>
<dbReference type="SUPFAM" id="SSF46689">
    <property type="entry name" value="Homeodomain-like"/>
    <property type="match status" value="1"/>
</dbReference>
<protein>
    <submittedName>
        <fullName evidence="5">Helix-turn-helix domain-containing protein</fullName>
    </submittedName>
</protein>
<evidence type="ECO:0000313" key="6">
    <source>
        <dbReference type="Proteomes" id="UP001271792"/>
    </source>
</evidence>
<dbReference type="Gene3D" id="1.10.357.10">
    <property type="entry name" value="Tetracycline Repressor, domain 2"/>
    <property type="match status" value="1"/>
</dbReference>
<evidence type="ECO:0000259" key="4">
    <source>
        <dbReference type="PROSITE" id="PS50977"/>
    </source>
</evidence>
<dbReference type="PRINTS" id="PR00455">
    <property type="entry name" value="HTHTETR"/>
</dbReference>
<accession>A0ABU4U7G3</accession>
<dbReference type="InterPro" id="IPR001647">
    <property type="entry name" value="HTH_TetR"/>
</dbReference>
<dbReference type="InterPro" id="IPR009057">
    <property type="entry name" value="Homeodomain-like_sf"/>
</dbReference>
<keyword evidence="6" id="KW-1185">Reference proteome</keyword>
<feature type="DNA-binding region" description="H-T-H motif" evidence="2">
    <location>
        <begin position="43"/>
        <end position="62"/>
    </location>
</feature>
<proteinExistence type="predicted"/>